<reference evidence="3 4" key="1">
    <citation type="journal article" date="2016" name="G3 (Bethesda)">
        <title>First Draft Assembly and Annotation of the Genome of a California Endemic Oak Quercus lobata Nee (Fagaceae).</title>
        <authorList>
            <person name="Sork V.L."/>
            <person name="Fitz-Gibbon S.T."/>
            <person name="Puiu D."/>
            <person name="Crepeau M."/>
            <person name="Gugger P.F."/>
            <person name="Sherman R."/>
            <person name="Stevens K."/>
            <person name="Langley C.H."/>
            <person name="Pellegrini M."/>
            <person name="Salzberg S.L."/>
        </authorList>
    </citation>
    <scope>NUCLEOTIDE SEQUENCE [LARGE SCALE GENOMIC DNA]</scope>
    <source>
        <strain evidence="3 4">cv. SW786</strain>
    </source>
</reference>
<feature type="domain" description="DC1" evidence="2">
    <location>
        <begin position="65"/>
        <end position="115"/>
    </location>
</feature>
<dbReference type="OMA" id="CRESECK"/>
<reference evidence="3" key="2">
    <citation type="submission" date="2021-01" db="UniProtKB">
        <authorList>
            <consortium name="EnsemblPlants"/>
        </authorList>
    </citation>
    <scope>IDENTIFICATION</scope>
</reference>
<feature type="domain" description="DC1" evidence="2">
    <location>
        <begin position="197"/>
        <end position="243"/>
    </location>
</feature>
<feature type="domain" description="DC1" evidence="2">
    <location>
        <begin position="447"/>
        <end position="502"/>
    </location>
</feature>
<dbReference type="InterPro" id="IPR046349">
    <property type="entry name" value="C1-like_sf"/>
</dbReference>
<evidence type="ECO:0000313" key="3">
    <source>
        <dbReference type="EnsemblPlants" id="QL09p024181:mrna:CDS:1"/>
    </source>
</evidence>
<dbReference type="PANTHER" id="PTHR46288">
    <property type="entry name" value="PHORBOL-ESTER/DAG-TYPE DOMAIN-CONTAINING PROTEIN"/>
    <property type="match status" value="1"/>
</dbReference>
<dbReference type="Proteomes" id="UP000594261">
    <property type="component" value="Chromosome 9"/>
</dbReference>
<organism evidence="3 4">
    <name type="scientific">Quercus lobata</name>
    <name type="common">Valley oak</name>
    <dbReference type="NCBI Taxonomy" id="97700"/>
    <lineage>
        <taxon>Eukaryota</taxon>
        <taxon>Viridiplantae</taxon>
        <taxon>Streptophyta</taxon>
        <taxon>Embryophyta</taxon>
        <taxon>Tracheophyta</taxon>
        <taxon>Spermatophyta</taxon>
        <taxon>Magnoliopsida</taxon>
        <taxon>eudicotyledons</taxon>
        <taxon>Gunneridae</taxon>
        <taxon>Pentapetalae</taxon>
        <taxon>rosids</taxon>
        <taxon>fabids</taxon>
        <taxon>Fagales</taxon>
        <taxon>Fagaceae</taxon>
        <taxon>Quercus</taxon>
    </lineage>
</organism>
<protein>
    <recommendedName>
        <fullName evidence="2">DC1 domain-containing protein</fullName>
    </recommendedName>
</protein>
<dbReference type="PANTHER" id="PTHR46288:SF80">
    <property type="entry name" value="CYSTEINE_HISTIDINE-RICH C1 DOMAIN FAMILY PROTEIN"/>
    <property type="match status" value="1"/>
</dbReference>
<dbReference type="AlphaFoldDB" id="A0A7N2MJ82"/>
<name>A0A7N2MJ82_QUELO</name>
<dbReference type="InterPro" id="IPR004146">
    <property type="entry name" value="DC1"/>
</dbReference>
<keyword evidence="1" id="KW-0677">Repeat</keyword>
<keyword evidence="4" id="KW-1185">Reference proteome</keyword>
<sequence>MEIKYFDHPHHLLSLSKTKYDLIDCPICLEKLGSIGTQNYNCSTEGCKYGVHESCTKLPREVQSPYHPHPLTLRRPLIHGRLDFYSFKCNGCRKYDKGFVYSCDDCDFKLGLECAFMGPVKVIEGEGGCQGQLRKHPNHQQHPLLLFEKVPNKHYKCPVCLKYCSDPDPTYGCWECCLYLHDGSCFETKLPPQIQHFYHPHPLTLSTTPRNVKCRACYEWSWNIIWYYSCKQCEDFGMDIPCALSVLAASTTTKSESQIQHFLHGHTLSLNKNKLDDQKVADCCVCRKGCTGPTIYVCGRDGNCKNIYFHKSCLEFPQQICHPFHPYHPLTLTLVEQNFYHLKKCNACRKSIHTFILYGHCSFAYICEGHKCDFLLHAECSTVMMPVITYEGHAHLLQFRDHNIENNKLNCSACKSNICESCAFTCLDCDLNLHLLCGPLPHSIKHKYHNVHPLLLTNSPVQEELEDETDEFYCHACEEERDPQLPVYYCAECQFVAEIKCVFSEVR</sequence>
<proteinExistence type="predicted"/>
<dbReference type="SUPFAM" id="SSF57889">
    <property type="entry name" value="Cysteine-rich domain"/>
    <property type="match status" value="5"/>
</dbReference>
<evidence type="ECO:0000256" key="1">
    <source>
        <dbReference type="ARBA" id="ARBA00022737"/>
    </source>
</evidence>
<dbReference type="EMBL" id="LRBV02000009">
    <property type="status" value="NOT_ANNOTATED_CDS"/>
    <property type="molecule type" value="Genomic_DNA"/>
</dbReference>
<evidence type="ECO:0000313" key="4">
    <source>
        <dbReference type="Proteomes" id="UP000594261"/>
    </source>
</evidence>
<dbReference type="Gramene" id="QL09p024181:mrna">
    <property type="protein sequence ID" value="QL09p024181:mrna:CDS:1"/>
    <property type="gene ID" value="QL09p024181"/>
</dbReference>
<accession>A0A7N2MJ82</accession>
<evidence type="ECO:0000259" key="2">
    <source>
        <dbReference type="Pfam" id="PF03107"/>
    </source>
</evidence>
<dbReference type="EnsemblPlants" id="QL09p024181:mrna">
    <property type="protein sequence ID" value="QL09p024181:mrna:CDS:1"/>
    <property type="gene ID" value="QL09p024181"/>
</dbReference>
<dbReference type="Pfam" id="PF03107">
    <property type="entry name" value="C1_2"/>
    <property type="match status" value="3"/>
</dbReference>
<dbReference type="InParanoid" id="A0A7N2MJ82"/>